<dbReference type="Proteomes" id="UP000290378">
    <property type="component" value="Unassembled WGS sequence"/>
</dbReference>
<reference evidence="1 2" key="1">
    <citation type="submission" date="2017-09" db="EMBL/GenBank/DDBJ databases">
        <title>Genomics of the genus Arcobacter.</title>
        <authorList>
            <person name="Perez-Cataluna A."/>
            <person name="Figueras M.J."/>
            <person name="Salas-Masso N."/>
        </authorList>
    </citation>
    <scope>NUCLEOTIDE SEQUENCE [LARGE SCALE GENOMIC DNA]</scope>
    <source>
        <strain evidence="1 2">CECT 7834</strain>
    </source>
</reference>
<dbReference type="RefSeq" id="WP_129013125.1">
    <property type="nucleotide sequence ID" value="NZ_CBCSEI010000005.1"/>
</dbReference>
<organism evidence="1 2">
    <name type="scientific">Arcobacter cloacae</name>
    <dbReference type="NCBI Taxonomy" id="1054034"/>
    <lineage>
        <taxon>Bacteria</taxon>
        <taxon>Pseudomonadati</taxon>
        <taxon>Campylobacterota</taxon>
        <taxon>Epsilonproteobacteria</taxon>
        <taxon>Campylobacterales</taxon>
        <taxon>Arcobacteraceae</taxon>
        <taxon>Arcobacter</taxon>
    </lineage>
</organism>
<evidence type="ECO:0000313" key="2">
    <source>
        <dbReference type="Proteomes" id="UP000290378"/>
    </source>
</evidence>
<protein>
    <submittedName>
        <fullName evidence="1">Uncharacterized protein</fullName>
    </submittedName>
</protein>
<gene>
    <name evidence="1" type="ORF">CP963_04805</name>
</gene>
<dbReference type="AlphaFoldDB" id="A0A6M8NKB3"/>
<proteinExistence type="predicted"/>
<keyword evidence="2" id="KW-1185">Reference proteome</keyword>
<dbReference type="EMBL" id="NXII01000005">
    <property type="protein sequence ID" value="RXI41886.1"/>
    <property type="molecule type" value="Genomic_DNA"/>
</dbReference>
<accession>A0A6M8NKB3</accession>
<sequence>MLKIISIVTATFLIIGCSSKEVANTGPKYNVEILKKNNNEYVIKPLQYTSAKLISGVKNLNNDSIPIILGTDNCRILGEAKSTDKYVANTRIVKMNCTIDGEEYESRDIKAWVMKDNYVGIDLSKKEVEKRDDEKVDETDYKQSLYGLNPGQEVKIFIEEGSLNKL</sequence>
<evidence type="ECO:0000313" key="1">
    <source>
        <dbReference type="EMBL" id="RXI41886.1"/>
    </source>
</evidence>
<name>A0A6M8NKB3_9BACT</name>
<dbReference type="PROSITE" id="PS51257">
    <property type="entry name" value="PROKAR_LIPOPROTEIN"/>
    <property type="match status" value="1"/>
</dbReference>
<comment type="caution">
    <text evidence="1">The sequence shown here is derived from an EMBL/GenBank/DDBJ whole genome shotgun (WGS) entry which is preliminary data.</text>
</comment>